<keyword evidence="8" id="KW-1134">Transmembrane beta strand</keyword>
<dbReference type="GO" id="GO:0046872">
    <property type="term" value="F:metal ion binding"/>
    <property type="evidence" value="ECO:0007669"/>
    <property type="project" value="UniProtKB-KW"/>
</dbReference>
<evidence type="ECO:0000256" key="4">
    <source>
        <dbReference type="ARBA" id="ARBA00010525"/>
    </source>
</evidence>
<feature type="binding site" description="in dimeric form" evidence="20">
    <location>
        <position position="139"/>
    </location>
    <ligand>
        <name>Ca(2+)</name>
        <dbReference type="ChEBI" id="CHEBI:29108"/>
        <label>1</label>
    </ligand>
</feature>
<evidence type="ECO:0000256" key="16">
    <source>
        <dbReference type="ARBA" id="ARBA00023136"/>
    </source>
</evidence>
<keyword evidence="17" id="KW-0998">Cell outer membrane</keyword>
<dbReference type="InterPro" id="IPR003187">
    <property type="entry name" value="PLipase_A1"/>
</dbReference>
<feature type="signal peptide" evidence="21">
    <location>
        <begin position="1"/>
        <end position="19"/>
    </location>
</feature>
<feature type="active site" description="Nucleophile" evidence="19">
    <location>
        <position position="136"/>
    </location>
</feature>
<dbReference type="OrthoDB" id="188433at2"/>
<evidence type="ECO:0000256" key="9">
    <source>
        <dbReference type="ARBA" id="ARBA00022692"/>
    </source>
</evidence>
<evidence type="ECO:0000256" key="20">
    <source>
        <dbReference type="PIRSR" id="PIRSR603187-2"/>
    </source>
</evidence>
<comment type="cofactor">
    <cofactor evidence="20">
        <name>Ca(2+)</name>
        <dbReference type="ChEBI" id="CHEBI:29108"/>
    </cofactor>
    <text evidence="20">Binds 1 Ca(2+) ion per monomer.</text>
</comment>
<evidence type="ECO:0000256" key="14">
    <source>
        <dbReference type="ARBA" id="ARBA00022963"/>
    </source>
</evidence>
<name>A0A1I1DGM0_9FLAO</name>
<dbReference type="GO" id="GO:0009279">
    <property type="term" value="C:cell outer membrane"/>
    <property type="evidence" value="ECO:0007669"/>
    <property type="project" value="UniProtKB-SubCell"/>
</dbReference>
<dbReference type="PANTHER" id="PTHR40457:SF1">
    <property type="entry name" value="PHOSPHOLIPASE A1"/>
    <property type="match status" value="1"/>
</dbReference>
<protein>
    <recommendedName>
        <fullName evidence="18">Phosphatidylcholine 1-acylhydrolase</fullName>
        <ecNumber evidence="6">3.1.1.32</ecNumber>
        <ecNumber evidence="7">3.1.1.4</ecNumber>
    </recommendedName>
</protein>
<keyword evidence="10 20" id="KW-0479">Metal-binding</keyword>
<dbReference type="PANTHER" id="PTHR40457">
    <property type="entry name" value="PHOSPHOLIPASE A1"/>
    <property type="match status" value="1"/>
</dbReference>
<dbReference type="EMBL" id="FOKV01000001">
    <property type="protein sequence ID" value="SFB74085.1"/>
    <property type="molecule type" value="Genomic_DNA"/>
</dbReference>
<dbReference type="Pfam" id="PF02253">
    <property type="entry name" value="PLA1"/>
    <property type="match status" value="1"/>
</dbReference>
<dbReference type="EC" id="3.1.1.32" evidence="6"/>
<evidence type="ECO:0000256" key="11">
    <source>
        <dbReference type="ARBA" id="ARBA00022729"/>
    </source>
</evidence>
<reference evidence="23" key="1">
    <citation type="submission" date="2016-10" db="EMBL/GenBank/DDBJ databases">
        <authorList>
            <person name="Varghese N."/>
            <person name="Submissions S."/>
        </authorList>
    </citation>
    <scope>NUCLEOTIDE SEQUENCE [LARGE SCALE GENOMIC DNA]</scope>
    <source>
        <strain evidence="23">DSM 24499</strain>
    </source>
</reference>
<dbReference type="SUPFAM" id="SSF56931">
    <property type="entry name" value="Outer membrane phospholipase A (OMPLA)"/>
    <property type="match status" value="1"/>
</dbReference>
<dbReference type="STRING" id="1334022.SAMN04487907_101362"/>
<proteinExistence type="inferred from homology"/>
<evidence type="ECO:0000256" key="17">
    <source>
        <dbReference type="ARBA" id="ARBA00023237"/>
    </source>
</evidence>
<evidence type="ECO:0000256" key="21">
    <source>
        <dbReference type="SAM" id="SignalP"/>
    </source>
</evidence>
<keyword evidence="13 20" id="KW-0106">Calcium</keyword>
<evidence type="ECO:0000256" key="13">
    <source>
        <dbReference type="ARBA" id="ARBA00022837"/>
    </source>
</evidence>
<evidence type="ECO:0000256" key="6">
    <source>
        <dbReference type="ARBA" id="ARBA00013179"/>
    </source>
</evidence>
<dbReference type="RefSeq" id="WP_092539682.1">
    <property type="nucleotide sequence ID" value="NZ_FOKV01000001.1"/>
</dbReference>
<keyword evidence="15" id="KW-0443">Lipid metabolism</keyword>
<evidence type="ECO:0000256" key="7">
    <source>
        <dbReference type="ARBA" id="ARBA00013278"/>
    </source>
</evidence>
<dbReference type="GO" id="GO:0016042">
    <property type="term" value="P:lipid catabolic process"/>
    <property type="evidence" value="ECO:0007669"/>
    <property type="project" value="UniProtKB-KW"/>
</dbReference>
<gene>
    <name evidence="22" type="ORF">SAMN04487907_101362</name>
</gene>
<keyword evidence="16" id="KW-0472">Membrane</keyword>
<evidence type="ECO:0000256" key="2">
    <source>
        <dbReference type="ARBA" id="ARBA00001604"/>
    </source>
</evidence>
<evidence type="ECO:0000313" key="23">
    <source>
        <dbReference type="Proteomes" id="UP000199438"/>
    </source>
</evidence>
<keyword evidence="23" id="KW-1185">Reference proteome</keyword>
<dbReference type="GO" id="GO:0008970">
    <property type="term" value="F:phospholipase A1 activity"/>
    <property type="evidence" value="ECO:0007669"/>
    <property type="project" value="UniProtKB-EC"/>
</dbReference>
<evidence type="ECO:0000256" key="15">
    <source>
        <dbReference type="ARBA" id="ARBA00023098"/>
    </source>
</evidence>
<comment type="catalytic activity">
    <reaction evidence="2">
        <text>a 1,2-diacyl-sn-glycero-3-phosphocholine + H2O = a 1-acyl-sn-glycero-3-phosphocholine + a fatty acid + H(+)</text>
        <dbReference type="Rhea" id="RHEA:15801"/>
        <dbReference type="ChEBI" id="CHEBI:15377"/>
        <dbReference type="ChEBI" id="CHEBI:15378"/>
        <dbReference type="ChEBI" id="CHEBI:28868"/>
        <dbReference type="ChEBI" id="CHEBI:57643"/>
        <dbReference type="ChEBI" id="CHEBI:58168"/>
        <dbReference type="EC" id="3.1.1.4"/>
    </reaction>
</comment>
<dbReference type="AlphaFoldDB" id="A0A1I1DGM0"/>
<comment type="catalytic activity">
    <reaction evidence="1">
        <text>a 1,2-diacyl-sn-glycero-3-phosphocholine + H2O = a 2-acyl-sn-glycero-3-phosphocholine + a fatty acid + H(+)</text>
        <dbReference type="Rhea" id="RHEA:18689"/>
        <dbReference type="ChEBI" id="CHEBI:15377"/>
        <dbReference type="ChEBI" id="CHEBI:15378"/>
        <dbReference type="ChEBI" id="CHEBI:28868"/>
        <dbReference type="ChEBI" id="CHEBI:57643"/>
        <dbReference type="ChEBI" id="CHEBI:57875"/>
        <dbReference type="EC" id="3.1.1.32"/>
    </reaction>
</comment>
<dbReference type="GO" id="GO:0004623">
    <property type="term" value="F:phospholipase A2 activity"/>
    <property type="evidence" value="ECO:0007669"/>
    <property type="project" value="UniProtKB-EC"/>
</dbReference>
<dbReference type="InterPro" id="IPR036541">
    <property type="entry name" value="PLipase_A1_sf"/>
</dbReference>
<accession>A0A1I1DGM0</accession>
<comment type="subunit">
    <text evidence="5">Homodimer; dimerization is reversible, and the dimeric form is the active one.</text>
</comment>
<evidence type="ECO:0000256" key="19">
    <source>
        <dbReference type="PIRSR" id="PIRSR603187-1"/>
    </source>
</evidence>
<evidence type="ECO:0000256" key="5">
    <source>
        <dbReference type="ARBA" id="ARBA00011702"/>
    </source>
</evidence>
<evidence type="ECO:0000256" key="12">
    <source>
        <dbReference type="ARBA" id="ARBA00022801"/>
    </source>
</evidence>
<keyword evidence="12" id="KW-0378">Hydrolase</keyword>
<feature type="active site" description="Proton acceptor" evidence="19">
    <location>
        <position position="134"/>
    </location>
</feature>
<comment type="similarity">
    <text evidence="4">Belongs to the phospholipase A1 family.</text>
</comment>
<dbReference type="EC" id="3.1.1.4" evidence="7"/>
<evidence type="ECO:0000256" key="10">
    <source>
        <dbReference type="ARBA" id="ARBA00022723"/>
    </source>
</evidence>
<evidence type="ECO:0000256" key="8">
    <source>
        <dbReference type="ARBA" id="ARBA00022452"/>
    </source>
</evidence>
<feature type="binding site" description="in dimeric form" evidence="20">
    <location>
        <position position="144"/>
    </location>
    <ligand>
        <name>Ca(2+)</name>
        <dbReference type="ChEBI" id="CHEBI:29108"/>
        <label>1</label>
    </ligand>
</feature>
<dbReference type="PRINTS" id="PR01486">
    <property type="entry name" value="PHPHLIPASEA1"/>
</dbReference>
<evidence type="ECO:0000313" key="22">
    <source>
        <dbReference type="EMBL" id="SFB74085.1"/>
    </source>
</evidence>
<dbReference type="Gene3D" id="2.40.230.10">
    <property type="entry name" value="Phospholipase A1"/>
    <property type="match status" value="1"/>
</dbReference>
<keyword evidence="9" id="KW-0812">Transmembrane</keyword>
<evidence type="ECO:0000256" key="18">
    <source>
        <dbReference type="ARBA" id="ARBA00032375"/>
    </source>
</evidence>
<keyword evidence="11 21" id="KW-0732">Signal</keyword>
<sequence length="275" mass="32596">MKILFALFTFCFLLKPVYAQRLTKEELQDSVKTIPSFTIHKDNYFITGVPTHTGISKKTADAKYQVSFKQLLFRKKVPQDSYLFLKYTQKAFWNIYEFSSPFEEINFNPGIAYSKYFYDKDNRVNSLATLALEHESNGRDSIYSRSWNFVSLEYYRAISKKLVAGVKAWLPFYYKESNPDLMDYSGYGQLNFDYEFIPNRLYAQLMLQKGLSLDWKGAARPRILYNPFNSVNQFIVLEWFTGYDENLIEYDQYRSVIRIGFLLKSNEFDFLRARK</sequence>
<feature type="binding site" description="in dimeric form" evidence="20">
    <location>
        <position position="99"/>
    </location>
    <ligand>
        <name>Ca(2+)</name>
        <dbReference type="ChEBI" id="CHEBI:29108"/>
        <label>1</label>
    </ligand>
</feature>
<feature type="chain" id="PRO_5011588964" description="Phosphatidylcholine 1-acylhydrolase" evidence="21">
    <location>
        <begin position="20"/>
        <end position="275"/>
    </location>
</feature>
<organism evidence="22 23">
    <name type="scientific">Zunongwangia mangrovi</name>
    <dbReference type="NCBI Taxonomy" id="1334022"/>
    <lineage>
        <taxon>Bacteria</taxon>
        <taxon>Pseudomonadati</taxon>
        <taxon>Bacteroidota</taxon>
        <taxon>Flavobacteriia</taxon>
        <taxon>Flavobacteriales</taxon>
        <taxon>Flavobacteriaceae</taxon>
        <taxon>Zunongwangia</taxon>
    </lineage>
</organism>
<dbReference type="Proteomes" id="UP000199438">
    <property type="component" value="Unassembled WGS sequence"/>
</dbReference>
<evidence type="ECO:0000256" key="3">
    <source>
        <dbReference type="ARBA" id="ARBA00004571"/>
    </source>
</evidence>
<comment type="subcellular location">
    <subcellularLocation>
        <location evidence="3">Cell outer membrane</location>
        <topology evidence="3">Multi-pass membrane protein</topology>
    </subcellularLocation>
</comment>
<keyword evidence="14" id="KW-0442">Lipid degradation</keyword>
<evidence type="ECO:0000256" key="1">
    <source>
        <dbReference type="ARBA" id="ARBA00000111"/>
    </source>
</evidence>